<name>A0ABN4BQ76_9MOLU</name>
<organism evidence="1 2">
    <name type="scientific">Mycoplasma ovis str. Michigan</name>
    <dbReference type="NCBI Taxonomy" id="1415773"/>
    <lineage>
        <taxon>Bacteria</taxon>
        <taxon>Bacillati</taxon>
        <taxon>Mycoplasmatota</taxon>
        <taxon>Mollicutes</taxon>
        <taxon>Mycoplasmataceae</taxon>
        <taxon>Mycoplasma</taxon>
    </lineage>
</organism>
<dbReference type="RefSeq" id="WP_024071495.1">
    <property type="nucleotide sequence ID" value="NC_023062.1"/>
</dbReference>
<accession>A0ABN4BQ76</accession>
<evidence type="ECO:0000313" key="1">
    <source>
        <dbReference type="EMBL" id="AHC40484.1"/>
    </source>
</evidence>
<protein>
    <submittedName>
        <fullName evidence="1">Uncharacterized protein</fullName>
    </submittedName>
</protein>
<proteinExistence type="predicted"/>
<reference evidence="1 2" key="1">
    <citation type="journal article" date="2014" name="Genome Announc.">
        <title>Complete Genome Sequence of Mycoplasma ovis Strain Michigan, a Hemoplasma of Sheep with Two Distinct 16S rRNA Genes.</title>
        <authorList>
            <person name="Deshuillers P.L."/>
            <person name="Santos A.P."/>
            <person name="do Nascimento N.C."/>
            <person name="Hampel J.A."/>
            <person name="Bergin I.L."/>
            <person name="Dyson M.C."/>
            <person name="Messick J.B."/>
        </authorList>
    </citation>
    <scope>NUCLEOTIDE SEQUENCE [LARGE SCALE GENOMIC DNA]</scope>
    <source>
        <strain evidence="1 2">Michigan</strain>
    </source>
</reference>
<keyword evidence="2" id="KW-1185">Reference proteome</keyword>
<gene>
    <name evidence="1" type="ORF">OVS_03685</name>
</gene>
<evidence type="ECO:0000313" key="2">
    <source>
        <dbReference type="Proteomes" id="UP000018745"/>
    </source>
</evidence>
<dbReference type="EMBL" id="CP006935">
    <property type="protein sequence ID" value="AHC40484.1"/>
    <property type="molecule type" value="Genomic_DNA"/>
</dbReference>
<dbReference type="Proteomes" id="UP000018745">
    <property type="component" value="Chromosome"/>
</dbReference>
<sequence>MYWKLNSLYKETQKTIKKTDIVNNKLTKKAINGLAPSAQKLEERLEITSPIILVPTSWFRNSEIKVVNNDGRKNNIDELKKVVLDQGNSKKIISPQEVCPKSLIALLCAWGIEKKVLIKL</sequence>